<accession>A0A0H5RD48</accession>
<feature type="compositionally biased region" description="Polar residues" evidence="1">
    <location>
        <begin position="121"/>
        <end position="133"/>
    </location>
</feature>
<evidence type="ECO:0000313" key="2">
    <source>
        <dbReference type="EMBL" id="CRZ11908.1"/>
    </source>
</evidence>
<name>A0A0H5RD48_9EUKA</name>
<feature type="non-terminal residue" evidence="2">
    <location>
        <position position="1"/>
    </location>
</feature>
<sequence>AVQAPPGLASIPVDVVTPQPTAAPTRWTPAMLPLPAAIAPQVPVIQPAEPAPLPLLSTEQPLGVDIDIPSNVSVPTVEAPDNVADVPGIAPPSRVILWDPELSAGMAEAPVAALKANANETSSNVPVNNQTSAGDEYCLDDDPGPRYIQKRPHRTRYKRRRRPQQPL</sequence>
<feature type="compositionally biased region" description="Basic residues" evidence="1">
    <location>
        <begin position="148"/>
        <end position="167"/>
    </location>
</feature>
<feature type="region of interest" description="Disordered" evidence="1">
    <location>
        <begin position="121"/>
        <end position="167"/>
    </location>
</feature>
<dbReference type="AlphaFoldDB" id="A0A0H5RD48"/>
<organism evidence="2">
    <name type="scientific">Spongospora subterranea</name>
    <dbReference type="NCBI Taxonomy" id="70186"/>
    <lineage>
        <taxon>Eukaryota</taxon>
        <taxon>Sar</taxon>
        <taxon>Rhizaria</taxon>
        <taxon>Endomyxa</taxon>
        <taxon>Phytomyxea</taxon>
        <taxon>Plasmodiophorida</taxon>
        <taxon>Plasmodiophoridae</taxon>
        <taxon>Spongospora</taxon>
    </lineage>
</organism>
<dbReference type="EMBL" id="HACM01011466">
    <property type="protein sequence ID" value="CRZ11908.1"/>
    <property type="molecule type" value="Transcribed_RNA"/>
</dbReference>
<evidence type="ECO:0000256" key="1">
    <source>
        <dbReference type="SAM" id="MobiDB-lite"/>
    </source>
</evidence>
<protein>
    <submittedName>
        <fullName evidence="2">Uncharacterized protein</fullName>
    </submittedName>
</protein>
<proteinExistence type="predicted"/>
<reference evidence="2" key="1">
    <citation type="submission" date="2015-04" db="EMBL/GenBank/DDBJ databases">
        <title>The genome sequence of the plant pathogenic Rhizarian Plasmodiophora brassicae reveals insights in its biotrophic life cycle and the origin of chitin synthesis.</title>
        <authorList>
            <person name="Schwelm A."/>
            <person name="Fogelqvist J."/>
            <person name="Knaust A."/>
            <person name="Julke S."/>
            <person name="Lilja T."/>
            <person name="Dhandapani V."/>
            <person name="Bonilla-Rosso G."/>
            <person name="Karlsson M."/>
            <person name="Shevchenko A."/>
            <person name="Choi S.R."/>
            <person name="Kim H.G."/>
            <person name="Park J.Y."/>
            <person name="Lim Y.P."/>
            <person name="Ludwig-Muller J."/>
            <person name="Dixelius C."/>
        </authorList>
    </citation>
    <scope>NUCLEOTIDE SEQUENCE</scope>
    <source>
        <tissue evidence="2">Potato root galls</tissue>
    </source>
</reference>